<dbReference type="PROSITE" id="PS01244">
    <property type="entry name" value="ACONITASE_2"/>
    <property type="match status" value="1"/>
</dbReference>
<dbReference type="AlphaFoldDB" id="A0A0F9GPT1"/>
<dbReference type="PRINTS" id="PR00415">
    <property type="entry name" value="ACONITASE"/>
</dbReference>
<keyword evidence="2" id="KW-0408">Iron</keyword>
<accession>A0A0F9GPT1</accession>
<gene>
    <name evidence="6" type="ORF">LCGC14_2094750</name>
</gene>
<feature type="non-terminal residue" evidence="6">
    <location>
        <position position="1"/>
    </location>
</feature>
<dbReference type="Gene3D" id="3.30.499.10">
    <property type="entry name" value="Aconitase, domain 3"/>
    <property type="match status" value="2"/>
</dbReference>
<dbReference type="InterPro" id="IPR018136">
    <property type="entry name" value="Aconitase_4Fe-4S_BS"/>
</dbReference>
<comment type="caution">
    <text evidence="6">The sequence shown here is derived from an EMBL/GenBank/DDBJ whole genome shotgun (WGS) entry which is preliminary data.</text>
</comment>
<keyword evidence="3" id="KW-0411">Iron-sulfur</keyword>
<evidence type="ECO:0000256" key="1">
    <source>
        <dbReference type="ARBA" id="ARBA00022723"/>
    </source>
</evidence>
<evidence type="ECO:0000256" key="3">
    <source>
        <dbReference type="ARBA" id="ARBA00023014"/>
    </source>
</evidence>
<dbReference type="EMBL" id="LAZR01025589">
    <property type="protein sequence ID" value="KKL71455.1"/>
    <property type="molecule type" value="Genomic_DNA"/>
</dbReference>
<evidence type="ECO:0000256" key="2">
    <source>
        <dbReference type="ARBA" id="ARBA00023004"/>
    </source>
</evidence>
<reference evidence="6" key="1">
    <citation type="journal article" date="2015" name="Nature">
        <title>Complex archaea that bridge the gap between prokaryotes and eukaryotes.</title>
        <authorList>
            <person name="Spang A."/>
            <person name="Saw J.H."/>
            <person name="Jorgensen S.L."/>
            <person name="Zaremba-Niedzwiedzka K."/>
            <person name="Martijn J."/>
            <person name="Lind A.E."/>
            <person name="van Eijk R."/>
            <person name="Schleper C."/>
            <person name="Guy L."/>
            <person name="Ettema T.J."/>
        </authorList>
    </citation>
    <scope>NUCLEOTIDE SEQUENCE</scope>
</reference>
<dbReference type="SUPFAM" id="SSF53732">
    <property type="entry name" value="Aconitase iron-sulfur domain"/>
    <property type="match status" value="1"/>
</dbReference>
<dbReference type="Pfam" id="PF00330">
    <property type="entry name" value="Aconitase"/>
    <property type="match status" value="1"/>
</dbReference>
<protein>
    <recommendedName>
        <fullName evidence="5">Aconitase/3-isopropylmalate dehydratase large subunit alpha/beta/alpha domain-containing protein</fullName>
    </recommendedName>
</protein>
<proteinExistence type="predicted"/>
<feature type="domain" description="Aconitase/3-isopropylmalate dehydratase large subunit alpha/beta/alpha" evidence="5">
    <location>
        <begin position="101"/>
        <end position="234"/>
    </location>
</feature>
<dbReference type="InterPro" id="IPR015931">
    <property type="entry name" value="Acnase/IPM_dHydase_lsu_aba_1/3"/>
</dbReference>
<evidence type="ECO:0000259" key="5">
    <source>
        <dbReference type="Pfam" id="PF00330"/>
    </source>
</evidence>
<dbReference type="GO" id="GO:0016829">
    <property type="term" value="F:lyase activity"/>
    <property type="evidence" value="ECO:0007669"/>
    <property type="project" value="UniProtKB-KW"/>
</dbReference>
<organism evidence="6">
    <name type="scientific">marine sediment metagenome</name>
    <dbReference type="NCBI Taxonomy" id="412755"/>
    <lineage>
        <taxon>unclassified sequences</taxon>
        <taxon>metagenomes</taxon>
        <taxon>ecological metagenomes</taxon>
    </lineage>
</organism>
<dbReference type="GO" id="GO:0046872">
    <property type="term" value="F:metal ion binding"/>
    <property type="evidence" value="ECO:0007669"/>
    <property type="project" value="UniProtKB-KW"/>
</dbReference>
<dbReference type="GO" id="GO:0051536">
    <property type="term" value="F:iron-sulfur cluster binding"/>
    <property type="evidence" value="ECO:0007669"/>
    <property type="project" value="UniProtKB-KW"/>
</dbReference>
<keyword evidence="4" id="KW-0456">Lyase</keyword>
<dbReference type="GO" id="GO:0019752">
    <property type="term" value="P:carboxylic acid metabolic process"/>
    <property type="evidence" value="ECO:0007669"/>
    <property type="project" value="UniProtKB-ARBA"/>
</dbReference>
<dbReference type="InterPro" id="IPR001030">
    <property type="entry name" value="Acoase/IPM_deHydtase_lsu_aba"/>
</dbReference>
<dbReference type="PANTHER" id="PTHR43822">
    <property type="entry name" value="HOMOACONITASE, MITOCHONDRIAL-RELATED"/>
    <property type="match status" value="1"/>
</dbReference>
<name>A0A0F9GPT1_9ZZZZ</name>
<evidence type="ECO:0000256" key="4">
    <source>
        <dbReference type="ARBA" id="ARBA00023239"/>
    </source>
</evidence>
<evidence type="ECO:0000313" key="6">
    <source>
        <dbReference type="EMBL" id="KKL71455.1"/>
    </source>
</evidence>
<keyword evidence="1" id="KW-0479">Metal-binding</keyword>
<dbReference type="InterPro" id="IPR036008">
    <property type="entry name" value="Aconitase_4Fe-4S_dom"/>
</dbReference>
<dbReference type="InterPro" id="IPR050067">
    <property type="entry name" value="IPM_dehydratase_rel_enz"/>
</dbReference>
<dbReference type="PANTHER" id="PTHR43822:SF2">
    <property type="entry name" value="HOMOACONITASE, MITOCHONDRIAL"/>
    <property type="match status" value="1"/>
</dbReference>
<sequence>GEIGIDGATYMAMEFDGEAIAQLNVEERMTICNMAVEAGAKNGIIPPDETIEQWVRERTDKPFDVVLGDDDAKYADVMDLDVADIAPTVAKPHSPGNRAAAADLADVKVDRVYIGSCTGGKTTDFPAAAAVVAGKTAAVETFIVPATVDVDADLDRCRVGGQSLREVFLAAGCKIGPASCAACLGGPPDTFGRVDEPITVVSTTNRNFAGRMGHLEAQIYLASPLTAAASAVTGRITDPRGQFDPKTRP</sequence>